<organism evidence="2 3">
    <name type="scientific">Drosophila busckii</name>
    <name type="common">Fruit fly</name>
    <dbReference type="NCBI Taxonomy" id="30019"/>
    <lineage>
        <taxon>Eukaryota</taxon>
        <taxon>Metazoa</taxon>
        <taxon>Ecdysozoa</taxon>
        <taxon>Arthropoda</taxon>
        <taxon>Hexapoda</taxon>
        <taxon>Insecta</taxon>
        <taxon>Pterygota</taxon>
        <taxon>Neoptera</taxon>
        <taxon>Endopterygota</taxon>
        <taxon>Diptera</taxon>
        <taxon>Brachycera</taxon>
        <taxon>Muscomorpha</taxon>
        <taxon>Ephydroidea</taxon>
        <taxon>Drosophilidae</taxon>
        <taxon>Drosophila</taxon>
    </lineage>
</organism>
<gene>
    <name evidence="2" type="ORF">Dbus_chr2Lg1691</name>
</gene>
<dbReference type="EMBL" id="CP012523">
    <property type="protein sequence ID" value="ALC39606.1"/>
    <property type="molecule type" value="Genomic_DNA"/>
</dbReference>
<dbReference type="PANTHER" id="PTHR20993">
    <property type="entry name" value="GH07914P"/>
    <property type="match status" value="1"/>
</dbReference>
<dbReference type="PANTHER" id="PTHR20993:SF0">
    <property type="entry name" value="GH07914P"/>
    <property type="match status" value="1"/>
</dbReference>
<dbReference type="Gene3D" id="3.15.10.30">
    <property type="entry name" value="Haemolymph juvenile hormone binding protein"/>
    <property type="match status" value="1"/>
</dbReference>
<reference evidence="2 3" key="1">
    <citation type="submission" date="2015-08" db="EMBL/GenBank/DDBJ databases">
        <title>Ancestral chromatin configuration constrains chromatin evolution on differentiating sex chromosomes in Drosophila.</title>
        <authorList>
            <person name="Zhou Q."/>
            <person name="Bachtrog D."/>
        </authorList>
    </citation>
    <scope>NUCLEOTIDE SEQUENCE [LARGE SCALE GENOMIC DNA]</scope>
    <source>
        <tissue evidence="2">Whole larvae</tissue>
    </source>
</reference>
<dbReference type="OrthoDB" id="6370791at2759"/>
<sequence>MRATLFIILALLGCSCSSATLFDDQLRELTEFLRLQMRCGYPPLGIPVLAPAQLAYKKLNIKTESLACQGNFTDLSIVGLDSFEFRQLNWNNVLHKIRFDLNFPSIKLTSSKYQLDILSRLFGSDFSLWGDGVFDLELLNLRANGSFIIRPSGLTHGTHIKSWKVDWQLGAANSKITGIMGSRLWSKFVNDIINEFFELTINDNPEEVADFMQQLIVPPMNAALENVAWYEITAVILGLVKGVLPVEPIC</sequence>
<dbReference type="Pfam" id="PF06585">
    <property type="entry name" value="JHBP"/>
    <property type="match status" value="1"/>
</dbReference>
<keyword evidence="3" id="KW-1185">Reference proteome</keyword>
<dbReference type="InterPro" id="IPR010562">
    <property type="entry name" value="Haemolymph_juvenile_hormone-bd"/>
</dbReference>
<keyword evidence="1" id="KW-0732">Signal</keyword>
<evidence type="ECO:0000313" key="2">
    <source>
        <dbReference type="EMBL" id="ALC39606.1"/>
    </source>
</evidence>
<proteinExistence type="predicted"/>
<accession>A0A0M5J994</accession>
<dbReference type="AlphaFoldDB" id="A0A0M5J994"/>
<dbReference type="STRING" id="30019.A0A0M5J994"/>
<name>A0A0M5J994_DROBS</name>
<feature type="chain" id="PRO_5005803620" evidence="1">
    <location>
        <begin position="20"/>
        <end position="250"/>
    </location>
</feature>
<dbReference type="InterPro" id="IPR038606">
    <property type="entry name" value="To_sf"/>
</dbReference>
<dbReference type="PROSITE" id="PS51257">
    <property type="entry name" value="PROKAR_LIPOPROTEIN"/>
    <property type="match status" value="1"/>
</dbReference>
<dbReference type="SMART" id="SM00700">
    <property type="entry name" value="JHBP"/>
    <property type="match status" value="1"/>
</dbReference>
<dbReference type="Proteomes" id="UP000494163">
    <property type="component" value="Chromosome 2L"/>
</dbReference>
<evidence type="ECO:0000256" key="1">
    <source>
        <dbReference type="SAM" id="SignalP"/>
    </source>
</evidence>
<protein>
    <submittedName>
        <fullName evidence="2">CG7968</fullName>
    </submittedName>
</protein>
<feature type="signal peptide" evidence="1">
    <location>
        <begin position="1"/>
        <end position="19"/>
    </location>
</feature>
<dbReference type="OMA" id="FMNSRLY"/>
<dbReference type="SMR" id="A0A0M5J994"/>
<evidence type="ECO:0000313" key="3">
    <source>
        <dbReference type="Proteomes" id="UP000494163"/>
    </source>
</evidence>